<feature type="repeat" description="ANK" evidence="1">
    <location>
        <begin position="557"/>
        <end position="589"/>
    </location>
</feature>
<feature type="repeat" description="ANK" evidence="1">
    <location>
        <begin position="590"/>
        <end position="622"/>
    </location>
</feature>
<feature type="repeat" description="ANK" evidence="1">
    <location>
        <begin position="491"/>
        <end position="523"/>
    </location>
</feature>
<dbReference type="SUPFAM" id="SSF48403">
    <property type="entry name" value="Ankyrin repeat"/>
    <property type="match status" value="2"/>
</dbReference>
<feature type="repeat" description="ANK" evidence="1">
    <location>
        <begin position="398"/>
        <end position="430"/>
    </location>
</feature>
<dbReference type="InterPro" id="IPR001810">
    <property type="entry name" value="F-box_dom"/>
</dbReference>
<evidence type="ECO:0000256" key="1">
    <source>
        <dbReference type="PROSITE-ProRule" id="PRU00023"/>
    </source>
</evidence>
<proteinExistence type="predicted"/>
<dbReference type="PROSITE" id="PS50297">
    <property type="entry name" value="ANK_REP_REGION"/>
    <property type="match status" value="5"/>
</dbReference>
<dbReference type="Pfam" id="PF12796">
    <property type="entry name" value="Ank_2"/>
    <property type="match status" value="3"/>
</dbReference>
<feature type="domain" description="F-box" evidence="2">
    <location>
        <begin position="30"/>
        <end position="79"/>
    </location>
</feature>
<dbReference type="PROSITE" id="PS50088">
    <property type="entry name" value="ANK_REPEAT"/>
    <property type="match status" value="7"/>
</dbReference>
<dbReference type="SMART" id="SM00248">
    <property type="entry name" value="ANK"/>
    <property type="match status" value="11"/>
</dbReference>
<evidence type="ECO:0000259" key="2">
    <source>
        <dbReference type="PROSITE" id="PS50181"/>
    </source>
</evidence>
<reference evidence="3 4" key="1">
    <citation type="submission" date="2024-07" db="EMBL/GenBank/DDBJ databases">
        <title>Section-level genome sequencing and comparative genomics of Aspergillus sections Usti and Cavernicolus.</title>
        <authorList>
            <consortium name="Lawrence Berkeley National Laboratory"/>
            <person name="Nybo J.L."/>
            <person name="Vesth T.C."/>
            <person name="Theobald S."/>
            <person name="Frisvad J.C."/>
            <person name="Larsen T.O."/>
            <person name="Kjaerboelling I."/>
            <person name="Rothschild-Mancinelli K."/>
            <person name="Lyhne E.K."/>
            <person name="Kogle M.E."/>
            <person name="Barry K."/>
            <person name="Clum A."/>
            <person name="Na H."/>
            <person name="Ledsgaard L."/>
            <person name="Lin J."/>
            <person name="Lipzen A."/>
            <person name="Kuo A."/>
            <person name="Riley R."/>
            <person name="Mondo S."/>
            <person name="Labutti K."/>
            <person name="Haridas S."/>
            <person name="Pangalinan J."/>
            <person name="Salamov A.A."/>
            <person name="Simmons B.A."/>
            <person name="Magnuson J.K."/>
            <person name="Chen J."/>
            <person name="Drula E."/>
            <person name="Henrissat B."/>
            <person name="Wiebenga A."/>
            <person name="Lubbers R.J."/>
            <person name="Gomes A.C."/>
            <person name="Macurrencykelacurrency M.R."/>
            <person name="Stajich J."/>
            <person name="Grigoriev I.V."/>
            <person name="Mortensen U.H."/>
            <person name="De Vries R.P."/>
            <person name="Baker S.E."/>
            <person name="Andersen M.R."/>
        </authorList>
    </citation>
    <scope>NUCLEOTIDE SEQUENCE [LARGE SCALE GENOMIC DNA]</scope>
    <source>
        <strain evidence="3 4">CBS 449.75</strain>
    </source>
</reference>
<evidence type="ECO:0000313" key="3">
    <source>
        <dbReference type="EMBL" id="KAL2867427.1"/>
    </source>
</evidence>
<gene>
    <name evidence="3" type="ORF">BJX67DRAFT_381129</name>
</gene>
<dbReference type="Gene3D" id="1.25.40.20">
    <property type="entry name" value="Ankyrin repeat-containing domain"/>
    <property type="match status" value="4"/>
</dbReference>
<feature type="repeat" description="ANK" evidence="1">
    <location>
        <begin position="524"/>
        <end position="556"/>
    </location>
</feature>
<comment type="caution">
    <text evidence="3">The sequence shown here is derived from an EMBL/GenBank/DDBJ whole genome shotgun (WGS) entry which is preliminary data.</text>
</comment>
<keyword evidence="4" id="KW-1185">Reference proteome</keyword>
<accession>A0ABR4LSA0</accession>
<dbReference type="PANTHER" id="PTHR24118:SF99">
    <property type="entry name" value="POTE ANKYRIN DOMAIN FAMILY MEMBER 3C-RELATED"/>
    <property type="match status" value="1"/>
</dbReference>
<name>A0ABR4LSA0_9EURO</name>
<dbReference type="Proteomes" id="UP001610432">
    <property type="component" value="Unassembled WGS sequence"/>
</dbReference>
<keyword evidence="1" id="KW-0040">ANK repeat</keyword>
<dbReference type="GeneID" id="98148038"/>
<dbReference type="InterPro" id="IPR036770">
    <property type="entry name" value="Ankyrin_rpt-contain_sf"/>
</dbReference>
<dbReference type="PANTHER" id="PTHR24118">
    <property type="entry name" value="POTE ANKYRIN DOMAIN"/>
    <property type="match status" value="1"/>
</dbReference>
<organism evidence="3 4">
    <name type="scientific">Aspergillus lucknowensis</name>
    <dbReference type="NCBI Taxonomy" id="176173"/>
    <lineage>
        <taxon>Eukaryota</taxon>
        <taxon>Fungi</taxon>
        <taxon>Dikarya</taxon>
        <taxon>Ascomycota</taxon>
        <taxon>Pezizomycotina</taxon>
        <taxon>Eurotiomycetes</taxon>
        <taxon>Eurotiomycetidae</taxon>
        <taxon>Eurotiales</taxon>
        <taxon>Aspergillaceae</taxon>
        <taxon>Aspergillus</taxon>
        <taxon>Aspergillus subgen. Nidulantes</taxon>
    </lineage>
</organism>
<dbReference type="EMBL" id="JBFXLQ010000019">
    <property type="protein sequence ID" value="KAL2867427.1"/>
    <property type="molecule type" value="Genomic_DNA"/>
</dbReference>
<protein>
    <submittedName>
        <fullName evidence="3">Ankyrin repeat-containing domain protein</fullName>
    </submittedName>
</protein>
<feature type="repeat" description="ANK" evidence="1">
    <location>
        <begin position="458"/>
        <end position="490"/>
    </location>
</feature>
<dbReference type="PROSITE" id="PS50181">
    <property type="entry name" value="FBOX"/>
    <property type="match status" value="1"/>
</dbReference>
<sequence>MTVTLSGSRQEKGWSLPGLVRNSRATADSPVGLTSLPESILSLIITSLPPLDRFRLKLVGNHFLTTVISSLPRPPFKAYIAELEEQSKERQLSNYNRTQRRTSKTLQIACEEGYDALVLKLLHRNSGIRTWDDMTACLIAAIECHQESVGRILLRLFGNTPSALLFRCRIHGDSRVLSKAETATTALRFAVSNNSMWAFPSLLNHIPLPASIDYIIRALEEASERGYEEAATMLSGLVPRSMGNEMSRSLKSAAQEGHEGIVKILLDRGAKMPRGYVYPRATHLAAKEGHEGILRLLLAKDPEDDPASEGIREYDWPRYCNLYSRAPQNFMRHRSWYCLHFAIYGQRANIVEFLLENKIVPQLRQHRATALPLAAACGYPDIVKLLLYVGFDTEATLTKGSALELAAWHGNAEVMAMLLDAGATVGWSDLFNAVASGSAAAVSLLLNRGASIRAADKCKQTALHVAARHGHPELIHLLLKSGACIDEFNNQRETPLMIAVRKQHVECVAALLEHGANTNLKDCEGCTPTHLAASNGNIQILEKLHAAGASIHARDARQWTALHYAADKDKSDAILALLRWGLDIEARNEKGETPLHLAPAGYTPQAYEQLVSQGADPQARNNSGESAATFYEKKYRVWYYNANCA</sequence>
<feature type="repeat" description="ANK" evidence="1">
    <location>
        <begin position="425"/>
        <end position="457"/>
    </location>
</feature>
<evidence type="ECO:0000313" key="4">
    <source>
        <dbReference type="Proteomes" id="UP001610432"/>
    </source>
</evidence>
<dbReference type="RefSeq" id="XP_070886406.1">
    <property type="nucleotide sequence ID" value="XM_071032966.1"/>
</dbReference>
<dbReference type="PRINTS" id="PR01415">
    <property type="entry name" value="ANKYRIN"/>
</dbReference>
<dbReference type="InterPro" id="IPR002110">
    <property type="entry name" value="Ankyrin_rpt"/>
</dbReference>